<feature type="region of interest" description="Disordered" evidence="2">
    <location>
        <begin position="452"/>
        <end position="480"/>
    </location>
</feature>
<sequence length="1519" mass="176074">MKSSDDNSPQLVQIGASILDQAMENSSDFSDHPQTNQNNRTNDQIYLHTVKLSNLLKSFKIHDVKFVSLNPNEVSQIKQQIDVLFDDLRNTGKSVTIDVGPGSSAYEALRIISYALMAISNNNNNNNSISTSASTPVISTNGTSNYTNNILTPTTTNINSTIENHFSEPYMRAGSDVIEDNQVRLENAQLKNKLIAFQEQFENEKNIQSELMKQNAQLNSVKIDLLKKIDELTEKVNYLGEKTKNDQEKLELLKYEREAQYNIDSTQIEKLREKSVRDSRKIRELQEKFKISPDEVQNSYIASLLEARVEGAQELLNYVKEEFQLDESLSSPRSILPQFKIAVEDRKKHPILAEQGMLVHPRPTTIENNDIFVNAQIESYQAQIEDLKNQLALAKSNVDFNSNVIEKGRINDENNMRDLLLQNYNLETQVSSLKTENERLSAELHATNQYIKSSKESSISSNQQQQQQQQQQLKASPNDENSIYVLESEIKANKIKMNELTDQSNKRKEKIFALNQTVQSLQDDLKSKEAIISNLRMQLDKLSIERDDLIVNKSQQGSKEDSKDEAQLNSELKLVEAENKKLNHALLELSNEMESLTMELEREGKEKNSILELLQKHAQALSESETQLKSLQNQINKKDDEIHLFKQNNEKLKLQLSKKFVCKHKEVIENIQQFFFSSNNNNNDQTLPKECQNQIMDILNSSNEPISIVLQLFEYLQEVVINSSNRLQRANEQELLKLQEQNNRLFVYISNLLVFIDQLANSGELQKWIIGANYEIDYRPQLLAQYGRIDNFIKQHCKNNINNSSSNNNNNGNDNNEDTVCKEFITDFPSFVEKFTNGKIDEDQNREHTLVMQLCFSSNDLLRKFADKLLVQNETLQTDINHIRRELMQTSNETDEKISEATKETVIELENERERRLRVEDTLNKIAKKLRGSKTTTPEVLNSVEQCLNLIDDDRERESESDSYSIDNRPKRSVQKEIKKAEMKKEQAYKASQILAQKAKEKIKKLKIIINSQAAQIEELKSLKDKYTDIKKENETLQQYLSHSQAENEKNEKALKDIHRQMKENEALKDSTFSKYKEESELQISSLQEELDDWKRKSECTDVSTQEEVRRIKRDAKVKLKKMQSDLLTQVQRVEDTRSHFEPLLNELREKLNSSRAAEKQLQDESQKYEIERKQLKSELTTARIDLKMAQMKLNAAEEKVARDKNLIESQYRMKITDLQSKNLSALEDQKNKFDTEFHSFLVSICQKFKDFVDFNEMITKESVEKTLDKICQKLKDDKQQLKVCEEMNNELVKLRSLLGLQENESVLPTISMISKDASEFNKSRTELEEMQKELENLMQNAKEQKGKEKLDEEWESWARRVYTLISDFSSTAQTAKELQFALEEALLGNIGQRLTTRRLGTLRTEKQILLTGLLSNMSNNNINSRNLDDNKLNRDRKGRSSLTLSKNKDLMKLQERKKMLSIRHILIMLTCIRKMQKISGHIKCSIISPKRKRERNEKEEIDINLQRDKGYPILNSNE</sequence>
<proteinExistence type="predicted"/>
<name>A0ABR2JKL6_9EUKA</name>
<evidence type="ECO:0008006" key="5">
    <source>
        <dbReference type="Google" id="ProtNLM"/>
    </source>
</evidence>
<feature type="coiled-coil region" evidence="1">
    <location>
        <begin position="518"/>
        <end position="655"/>
    </location>
</feature>
<feature type="coiled-coil region" evidence="1">
    <location>
        <begin position="1145"/>
        <end position="1207"/>
    </location>
</feature>
<keyword evidence="4" id="KW-1185">Reference proteome</keyword>
<comment type="caution">
    <text evidence="3">The sequence shown here is derived from an EMBL/GenBank/DDBJ whole genome shotgun (WGS) entry which is preliminary data.</text>
</comment>
<feature type="compositionally biased region" description="Low complexity" evidence="2">
    <location>
        <begin position="456"/>
        <end position="472"/>
    </location>
</feature>
<feature type="region of interest" description="Disordered" evidence="2">
    <location>
        <begin position="952"/>
        <end position="974"/>
    </location>
</feature>
<feature type="compositionally biased region" description="Basic and acidic residues" evidence="2">
    <location>
        <begin position="1427"/>
        <end position="1436"/>
    </location>
</feature>
<dbReference type="EMBL" id="JAPFFF010000011">
    <property type="protein sequence ID" value="KAK8878364.1"/>
    <property type="molecule type" value="Genomic_DNA"/>
</dbReference>
<feature type="coiled-coil region" evidence="1">
    <location>
        <begin position="866"/>
        <end position="929"/>
    </location>
</feature>
<keyword evidence="1" id="KW-0175">Coiled coil</keyword>
<dbReference type="Proteomes" id="UP001470230">
    <property type="component" value="Unassembled WGS sequence"/>
</dbReference>
<evidence type="ECO:0000256" key="2">
    <source>
        <dbReference type="SAM" id="MobiDB-lite"/>
    </source>
</evidence>
<feature type="coiled-coil region" evidence="1">
    <location>
        <begin position="1261"/>
        <end position="1352"/>
    </location>
</feature>
<feature type="region of interest" description="Disordered" evidence="2">
    <location>
        <begin position="1421"/>
        <end position="1444"/>
    </location>
</feature>
<reference evidence="3 4" key="1">
    <citation type="submission" date="2024-04" db="EMBL/GenBank/DDBJ databases">
        <title>Tritrichomonas musculus Genome.</title>
        <authorList>
            <person name="Alves-Ferreira E."/>
            <person name="Grigg M."/>
            <person name="Lorenzi H."/>
            <person name="Galac M."/>
        </authorList>
    </citation>
    <scope>NUCLEOTIDE SEQUENCE [LARGE SCALE GENOMIC DNA]</scope>
    <source>
        <strain evidence="3 4">EAF2021</strain>
    </source>
</reference>
<evidence type="ECO:0000313" key="3">
    <source>
        <dbReference type="EMBL" id="KAK8878364.1"/>
    </source>
</evidence>
<protein>
    <recommendedName>
        <fullName evidence="5">Viral A-type inclusion protein</fullName>
    </recommendedName>
</protein>
<feature type="coiled-coil region" evidence="1">
    <location>
        <begin position="187"/>
        <end position="235"/>
    </location>
</feature>
<accession>A0ABR2JKL6</accession>
<gene>
    <name evidence="3" type="ORF">M9Y10_005132</name>
</gene>
<evidence type="ECO:0000256" key="1">
    <source>
        <dbReference type="SAM" id="Coils"/>
    </source>
</evidence>
<evidence type="ECO:0000313" key="4">
    <source>
        <dbReference type="Proteomes" id="UP001470230"/>
    </source>
</evidence>
<organism evidence="3 4">
    <name type="scientific">Tritrichomonas musculus</name>
    <dbReference type="NCBI Taxonomy" id="1915356"/>
    <lineage>
        <taxon>Eukaryota</taxon>
        <taxon>Metamonada</taxon>
        <taxon>Parabasalia</taxon>
        <taxon>Tritrichomonadida</taxon>
        <taxon>Tritrichomonadidae</taxon>
        <taxon>Tritrichomonas</taxon>
    </lineage>
</organism>